<dbReference type="EC" id="6.2.1.-" evidence="5"/>
<dbReference type="GO" id="GO:0006631">
    <property type="term" value="P:fatty acid metabolic process"/>
    <property type="evidence" value="ECO:0007669"/>
    <property type="project" value="TreeGrafter"/>
</dbReference>
<dbReference type="Gene3D" id="3.40.50.12780">
    <property type="entry name" value="N-terminal domain of ligase-like"/>
    <property type="match status" value="1"/>
</dbReference>
<feature type="domain" description="AMP-dependent synthetase/ligase" evidence="3">
    <location>
        <begin position="27"/>
        <end position="375"/>
    </location>
</feature>
<dbReference type="GO" id="GO:0031956">
    <property type="term" value="F:medium-chain fatty acid-CoA ligase activity"/>
    <property type="evidence" value="ECO:0007669"/>
    <property type="project" value="TreeGrafter"/>
</dbReference>
<evidence type="ECO:0000256" key="1">
    <source>
        <dbReference type="ARBA" id="ARBA00006432"/>
    </source>
</evidence>
<proteinExistence type="inferred from homology"/>
<protein>
    <submittedName>
        <fullName evidence="5">Crotonobetaine/carnitine-CoA ligase</fullName>
        <ecNumber evidence="5">6.2.1.-</ecNumber>
    </submittedName>
</protein>
<dbReference type="NCBIfam" id="NF004808">
    <property type="entry name" value="PRK06155.1"/>
    <property type="match status" value="1"/>
</dbReference>
<evidence type="ECO:0000313" key="6">
    <source>
        <dbReference type="Proteomes" id="UP001229244"/>
    </source>
</evidence>
<keyword evidence="2 5" id="KW-0436">Ligase</keyword>
<evidence type="ECO:0000259" key="3">
    <source>
        <dbReference type="Pfam" id="PF00501"/>
    </source>
</evidence>
<name>A0AAE4ASD1_9HYPH</name>
<dbReference type="PANTHER" id="PTHR43201">
    <property type="entry name" value="ACYL-COA SYNTHETASE"/>
    <property type="match status" value="1"/>
</dbReference>
<dbReference type="PROSITE" id="PS00455">
    <property type="entry name" value="AMP_BINDING"/>
    <property type="match status" value="1"/>
</dbReference>
<dbReference type="InterPro" id="IPR020845">
    <property type="entry name" value="AMP-binding_CS"/>
</dbReference>
<dbReference type="AlphaFoldDB" id="A0AAE4ASD1"/>
<evidence type="ECO:0000256" key="2">
    <source>
        <dbReference type="ARBA" id="ARBA00022598"/>
    </source>
</evidence>
<dbReference type="Proteomes" id="UP001229244">
    <property type="component" value="Unassembled WGS sequence"/>
</dbReference>
<organism evidence="5 6">
    <name type="scientific">Amorphus orientalis</name>
    <dbReference type="NCBI Taxonomy" id="649198"/>
    <lineage>
        <taxon>Bacteria</taxon>
        <taxon>Pseudomonadati</taxon>
        <taxon>Pseudomonadota</taxon>
        <taxon>Alphaproteobacteria</taxon>
        <taxon>Hyphomicrobiales</taxon>
        <taxon>Amorphaceae</taxon>
        <taxon>Amorphus</taxon>
    </lineage>
</organism>
<dbReference type="InterPro" id="IPR025110">
    <property type="entry name" value="AMP-bd_C"/>
</dbReference>
<dbReference type="InterPro" id="IPR042099">
    <property type="entry name" value="ANL_N_sf"/>
</dbReference>
<dbReference type="RefSeq" id="WP_306883651.1">
    <property type="nucleotide sequence ID" value="NZ_JAUSUL010000001.1"/>
</dbReference>
<keyword evidence="6" id="KW-1185">Reference proteome</keyword>
<accession>A0AAE4ASD1</accession>
<dbReference type="InterPro" id="IPR000873">
    <property type="entry name" value="AMP-dep_synth/lig_dom"/>
</dbReference>
<dbReference type="InterPro" id="IPR045851">
    <property type="entry name" value="AMP-bd_C_sf"/>
</dbReference>
<dbReference type="Pfam" id="PF00501">
    <property type="entry name" value="AMP-binding"/>
    <property type="match status" value="1"/>
</dbReference>
<sequence>MPTSQAPSGPVVAFPPETRTVPQMLLRQAERYGDAAYFRCDDTTISFAELLRDAKRYAALFASAGVAKGDRVAMVCGNDPEFVRVFFGLAWLGAVSVPINTASRGFQFHHMLSNSGAKILVIQDQFVSTLETADFSDLPVERIWVFGDGDLAEAPADTVLERLPEATGEVPAGESAPGDLLTILYTSGTTGLSKGVCCPHAQFFWWAVYTGRQLGVREGDVLHTPLPLFHTNALNCSFQALLHGATQVVERRFSVTDFWPALNRSGATVTYLLGAMVPMLLSRDPTPAEGSHTVRVALAPGVPENYHAPFTERTGVLLLDGFGTTETNAVIASTPERRRPGWMGCVIDGVQARVVDEQDNEVPDGTPGELVLRADEPFAFADGYFAMPEKTVETWRNLWLHTGDRVERSPDGFYRFIDRMKDAIRRRGENISSYEVEQVLTSHPAVSLAAVFPVRSELAEDEVMAALVLKEGAQASEEEIVRFCEGKMSYFAVPRFVEFVQELPRTESGKIQKFKLRERGRSETTWDREAAGVTLKR</sequence>
<comment type="similarity">
    <text evidence="1">Belongs to the ATP-dependent AMP-binding enzyme family.</text>
</comment>
<gene>
    <name evidence="5" type="ORF">J2S73_000296</name>
</gene>
<dbReference type="Gene3D" id="3.30.300.30">
    <property type="match status" value="1"/>
</dbReference>
<feature type="domain" description="AMP-binding enzyme C-terminal" evidence="4">
    <location>
        <begin position="435"/>
        <end position="510"/>
    </location>
</feature>
<reference evidence="5" key="1">
    <citation type="submission" date="2023-07" db="EMBL/GenBank/DDBJ databases">
        <title>Genomic Encyclopedia of Type Strains, Phase IV (KMG-IV): sequencing the most valuable type-strain genomes for metagenomic binning, comparative biology and taxonomic classification.</title>
        <authorList>
            <person name="Goeker M."/>
        </authorList>
    </citation>
    <scope>NUCLEOTIDE SEQUENCE</scope>
    <source>
        <strain evidence="5">DSM 21202</strain>
    </source>
</reference>
<evidence type="ECO:0000259" key="4">
    <source>
        <dbReference type="Pfam" id="PF13193"/>
    </source>
</evidence>
<comment type="caution">
    <text evidence="5">The sequence shown here is derived from an EMBL/GenBank/DDBJ whole genome shotgun (WGS) entry which is preliminary data.</text>
</comment>
<dbReference type="EMBL" id="JAUSUL010000001">
    <property type="protein sequence ID" value="MDQ0313859.1"/>
    <property type="molecule type" value="Genomic_DNA"/>
</dbReference>
<dbReference type="SUPFAM" id="SSF56801">
    <property type="entry name" value="Acetyl-CoA synthetase-like"/>
    <property type="match status" value="1"/>
</dbReference>
<dbReference type="PANTHER" id="PTHR43201:SF5">
    <property type="entry name" value="MEDIUM-CHAIN ACYL-COA LIGASE ACSF2, MITOCHONDRIAL"/>
    <property type="match status" value="1"/>
</dbReference>
<dbReference type="Pfam" id="PF13193">
    <property type="entry name" value="AMP-binding_C"/>
    <property type="match status" value="1"/>
</dbReference>
<evidence type="ECO:0000313" key="5">
    <source>
        <dbReference type="EMBL" id="MDQ0313859.1"/>
    </source>
</evidence>
<dbReference type="CDD" id="cd05934">
    <property type="entry name" value="FACL_DitJ_like"/>
    <property type="match status" value="1"/>
</dbReference>